<feature type="compositionally biased region" description="Polar residues" evidence="2">
    <location>
        <begin position="684"/>
        <end position="708"/>
    </location>
</feature>
<dbReference type="HOGENOM" id="CLU_016661_0_0_1"/>
<dbReference type="AlphaFoldDB" id="A0A0C3JU94"/>
<accession>A0A0C3JU94</accession>
<gene>
    <name evidence="3" type="ORF">M404DRAFT_19467</name>
</gene>
<dbReference type="EMBL" id="KN831947">
    <property type="protein sequence ID" value="KIO12718.1"/>
    <property type="molecule type" value="Genomic_DNA"/>
</dbReference>
<feature type="region of interest" description="Disordered" evidence="2">
    <location>
        <begin position="1"/>
        <end position="92"/>
    </location>
</feature>
<feature type="region of interest" description="Disordered" evidence="2">
    <location>
        <begin position="489"/>
        <end position="598"/>
    </location>
</feature>
<keyword evidence="4" id="KW-1185">Reference proteome</keyword>
<protein>
    <submittedName>
        <fullName evidence="3">Uncharacterized protein</fullName>
    </submittedName>
</protein>
<reference evidence="4" key="2">
    <citation type="submission" date="2015-01" db="EMBL/GenBank/DDBJ databases">
        <title>Evolutionary Origins and Diversification of the Mycorrhizal Mutualists.</title>
        <authorList>
            <consortium name="DOE Joint Genome Institute"/>
            <consortium name="Mycorrhizal Genomics Consortium"/>
            <person name="Kohler A."/>
            <person name="Kuo A."/>
            <person name="Nagy L.G."/>
            <person name="Floudas D."/>
            <person name="Copeland A."/>
            <person name="Barry K.W."/>
            <person name="Cichocki N."/>
            <person name="Veneault-Fourrey C."/>
            <person name="LaButti K."/>
            <person name="Lindquist E.A."/>
            <person name="Lipzen A."/>
            <person name="Lundell T."/>
            <person name="Morin E."/>
            <person name="Murat C."/>
            <person name="Riley R."/>
            <person name="Ohm R."/>
            <person name="Sun H."/>
            <person name="Tunlid A."/>
            <person name="Henrissat B."/>
            <person name="Grigoriev I.V."/>
            <person name="Hibbett D.S."/>
            <person name="Martin F."/>
        </authorList>
    </citation>
    <scope>NUCLEOTIDE SEQUENCE [LARGE SCALE GENOMIC DNA]</scope>
    <source>
        <strain evidence="4">Marx 270</strain>
    </source>
</reference>
<dbReference type="OrthoDB" id="3268641at2759"/>
<sequence>MRRLASVFVSRSDRPDAPSTVSNEGSQPRQPKGPGVLASLARRATQTSIPSLLPSSLTNSSSSSSSGSTALQTPIDESLPRKSSKKGSWASWIAPKKQARREAWSSCAPPFAALSPPNVDLGNETLDARSSPSDDGSDHSESQSSQMVVRARANTRIILWNSLVHRLDSPPLLDLPEFVAFPRSCNPCRSLRRKETLESKVHKNALLSRLDKLSPSELSSIMAWSTSVVATKKPSRDPLHDFFPEARAIARHSEGLRTWVSRPYYEERVYVWTQEEKGEIACSRVTGPQLGVAALEYSEVLDILSGPLSEPPDEPSDGAIFDTTAELLSLPCIPGLDCPAVQTSPLKSSSRSVELFPPSTMTSASPPALLISETIKSETKTNPSGLVPKKGVRFAEDDSKDDKIPLGYMLRVRKNKEQKAKFLRHERERRAIVEAEVASQEEERARREFEKLEMDKLRRAREQERKQLEEQERQRNYLEEVQATRIRREAARAGQARIPPTASYTRPLERDWSESRNPARPPMRRDGSSRGSEPVPVMNVPSYDASPASSLPPTPGSQRSFSRPPSVYSAHTASSEDVRNREARRISRRSSTVSDSSKHAAFQVPYNYGASLMAFNPSWGMIPPVPPVSAIPPVPAIPPFNTTPFYGMEMPLLPPTAPFMVDQYRSRSPGSRSSSSTRDPPRHQLSQTVHSDGASSGSKFSTHGTKSNSPHRRSTDGLSPATASGKSPLECSTYSQYDLRSPPSYPNSSRTDLRHQPGTYPEPRASSPRHASITPSHASQSQRRIVIS</sequence>
<feature type="compositionally biased region" description="Polar residues" evidence="2">
    <location>
        <begin position="19"/>
        <end position="29"/>
    </location>
</feature>
<feature type="compositionally biased region" description="Polar residues" evidence="2">
    <location>
        <begin position="721"/>
        <end position="738"/>
    </location>
</feature>
<evidence type="ECO:0000256" key="2">
    <source>
        <dbReference type="SAM" id="MobiDB-lite"/>
    </source>
</evidence>
<feature type="region of interest" description="Disordered" evidence="2">
    <location>
        <begin position="659"/>
        <end position="788"/>
    </location>
</feature>
<dbReference type="InParanoid" id="A0A0C3JU94"/>
<dbReference type="STRING" id="870435.A0A0C3JU94"/>
<feature type="region of interest" description="Disordered" evidence="2">
    <location>
        <begin position="115"/>
        <end position="146"/>
    </location>
</feature>
<dbReference type="Proteomes" id="UP000054217">
    <property type="component" value="Unassembled WGS sequence"/>
</dbReference>
<feature type="coiled-coil region" evidence="1">
    <location>
        <begin position="423"/>
        <end position="481"/>
    </location>
</feature>
<proteinExistence type="predicted"/>
<feature type="compositionally biased region" description="Polar residues" evidence="2">
    <location>
        <begin position="773"/>
        <end position="788"/>
    </location>
</feature>
<feature type="compositionally biased region" description="Low complexity" evidence="2">
    <location>
        <begin position="47"/>
        <end position="74"/>
    </location>
</feature>
<evidence type="ECO:0000313" key="4">
    <source>
        <dbReference type="Proteomes" id="UP000054217"/>
    </source>
</evidence>
<evidence type="ECO:0000313" key="3">
    <source>
        <dbReference type="EMBL" id="KIO12718.1"/>
    </source>
</evidence>
<keyword evidence="1" id="KW-0175">Coiled coil</keyword>
<organism evidence="3 4">
    <name type="scientific">Pisolithus tinctorius Marx 270</name>
    <dbReference type="NCBI Taxonomy" id="870435"/>
    <lineage>
        <taxon>Eukaryota</taxon>
        <taxon>Fungi</taxon>
        <taxon>Dikarya</taxon>
        <taxon>Basidiomycota</taxon>
        <taxon>Agaricomycotina</taxon>
        <taxon>Agaricomycetes</taxon>
        <taxon>Agaricomycetidae</taxon>
        <taxon>Boletales</taxon>
        <taxon>Sclerodermatineae</taxon>
        <taxon>Pisolithaceae</taxon>
        <taxon>Pisolithus</taxon>
    </lineage>
</organism>
<feature type="compositionally biased region" description="Low complexity" evidence="2">
    <location>
        <begin position="666"/>
        <end position="678"/>
    </location>
</feature>
<name>A0A0C3JU94_PISTI</name>
<reference evidence="3 4" key="1">
    <citation type="submission" date="2014-04" db="EMBL/GenBank/DDBJ databases">
        <authorList>
            <consortium name="DOE Joint Genome Institute"/>
            <person name="Kuo A."/>
            <person name="Kohler A."/>
            <person name="Costa M.D."/>
            <person name="Nagy L.G."/>
            <person name="Floudas D."/>
            <person name="Copeland A."/>
            <person name="Barry K.W."/>
            <person name="Cichocki N."/>
            <person name="Veneault-Fourrey C."/>
            <person name="LaButti K."/>
            <person name="Lindquist E.A."/>
            <person name="Lipzen A."/>
            <person name="Lundell T."/>
            <person name="Morin E."/>
            <person name="Murat C."/>
            <person name="Sun H."/>
            <person name="Tunlid A."/>
            <person name="Henrissat B."/>
            <person name="Grigoriev I.V."/>
            <person name="Hibbett D.S."/>
            <person name="Martin F."/>
            <person name="Nordberg H.P."/>
            <person name="Cantor M.N."/>
            <person name="Hua S.X."/>
        </authorList>
    </citation>
    <scope>NUCLEOTIDE SEQUENCE [LARGE SCALE GENOMIC DNA]</scope>
    <source>
        <strain evidence="3 4">Marx 270</strain>
    </source>
</reference>
<feature type="compositionally biased region" description="Polar residues" evidence="2">
    <location>
        <begin position="556"/>
        <end position="573"/>
    </location>
</feature>
<evidence type="ECO:0000256" key="1">
    <source>
        <dbReference type="SAM" id="Coils"/>
    </source>
</evidence>
<feature type="compositionally biased region" description="Basic and acidic residues" evidence="2">
    <location>
        <begin position="574"/>
        <end position="585"/>
    </location>
</feature>